<evidence type="ECO:0000313" key="2">
    <source>
        <dbReference type="Proteomes" id="UP000319576"/>
    </source>
</evidence>
<reference evidence="1 2" key="1">
    <citation type="submission" date="2019-02" db="EMBL/GenBank/DDBJ databases">
        <title>Deep-cultivation of Planctomycetes and their phenomic and genomic characterization uncovers novel biology.</title>
        <authorList>
            <person name="Wiegand S."/>
            <person name="Jogler M."/>
            <person name="Boedeker C."/>
            <person name="Pinto D."/>
            <person name="Vollmers J."/>
            <person name="Rivas-Marin E."/>
            <person name="Kohn T."/>
            <person name="Peeters S.H."/>
            <person name="Heuer A."/>
            <person name="Rast P."/>
            <person name="Oberbeckmann S."/>
            <person name="Bunk B."/>
            <person name="Jeske O."/>
            <person name="Meyerdierks A."/>
            <person name="Storesund J.E."/>
            <person name="Kallscheuer N."/>
            <person name="Luecker S."/>
            <person name="Lage O.M."/>
            <person name="Pohl T."/>
            <person name="Merkel B.J."/>
            <person name="Hornburger P."/>
            <person name="Mueller R.-W."/>
            <person name="Bruemmer F."/>
            <person name="Labrenz M."/>
            <person name="Spormann A.M."/>
            <person name="Op den Camp H."/>
            <person name="Overmann J."/>
            <person name="Amann R."/>
            <person name="Jetten M.S.M."/>
            <person name="Mascher T."/>
            <person name="Medema M.H."/>
            <person name="Devos D.P."/>
            <person name="Kaster A.-K."/>
            <person name="Ovreas L."/>
            <person name="Rohde M."/>
            <person name="Galperin M.Y."/>
            <person name="Jogler C."/>
        </authorList>
    </citation>
    <scope>NUCLEOTIDE SEQUENCE [LARGE SCALE GENOMIC DNA]</scope>
    <source>
        <strain evidence="1 2">ETA_A1</strain>
    </source>
</reference>
<dbReference type="EMBL" id="CP036273">
    <property type="protein sequence ID" value="QDU21282.1"/>
    <property type="molecule type" value="Genomic_DNA"/>
</dbReference>
<name>A0A517XUU6_9BACT</name>
<accession>A0A517XUU6</accession>
<organism evidence="1 2">
    <name type="scientific">Urbifossiella limnaea</name>
    <dbReference type="NCBI Taxonomy" id="2528023"/>
    <lineage>
        <taxon>Bacteria</taxon>
        <taxon>Pseudomonadati</taxon>
        <taxon>Planctomycetota</taxon>
        <taxon>Planctomycetia</taxon>
        <taxon>Gemmatales</taxon>
        <taxon>Gemmataceae</taxon>
        <taxon>Urbifossiella</taxon>
    </lineage>
</organism>
<evidence type="ECO:0000313" key="1">
    <source>
        <dbReference type="EMBL" id="QDU21282.1"/>
    </source>
</evidence>
<dbReference type="RefSeq" id="WP_202920931.1">
    <property type="nucleotide sequence ID" value="NZ_CP036273.1"/>
</dbReference>
<keyword evidence="2" id="KW-1185">Reference proteome</keyword>
<gene>
    <name evidence="1" type="ORF">ETAA1_32480</name>
</gene>
<dbReference type="AlphaFoldDB" id="A0A517XUU6"/>
<protein>
    <submittedName>
        <fullName evidence="1">Uncharacterized protein</fullName>
    </submittedName>
</protein>
<dbReference type="Proteomes" id="UP000319576">
    <property type="component" value="Chromosome"/>
</dbReference>
<sequence length="50" mass="5104">MADDLPPGVYFEDDGRVATVVFDGTGPDPAALAGLEARLTTSSVVITTPP</sequence>
<proteinExistence type="predicted"/>
<dbReference type="KEGG" id="uli:ETAA1_32480"/>